<organism evidence="2 3">
    <name type="scientific">Microthlaspi erraticum</name>
    <dbReference type="NCBI Taxonomy" id="1685480"/>
    <lineage>
        <taxon>Eukaryota</taxon>
        <taxon>Viridiplantae</taxon>
        <taxon>Streptophyta</taxon>
        <taxon>Embryophyta</taxon>
        <taxon>Tracheophyta</taxon>
        <taxon>Spermatophyta</taxon>
        <taxon>Magnoliopsida</taxon>
        <taxon>eudicotyledons</taxon>
        <taxon>Gunneridae</taxon>
        <taxon>Pentapetalae</taxon>
        <taxon>rosids</taxon>
        <taxon>malvids</taxon>
        <taxon>Brassicales</taxon>
        <taxon>Brassicaceae</taxon>
        <taxon>Coluteocarpeae</taxon>
        <taxon>Microthlaspi</taxon>
    </lineage>
</organism>
<sequence length="257" mass="29114">MASAATATATASGKVEKGHQLYRDGKYKEALLFYTEALTAAKTKPQKIALHSNRAACYLKLHEFNKAAEECTWVLELDQKHSGALMLRAQTLVTLKEYQSALFDVSRLLELNPDSEVYHNLEARLRTQLSLAPIPESEAELEDEEDEQDNEEKESRRDERRELVVSTTRNKVEAVAPKTPEVREDNTKSKEEGALSNSNGWQAIPKPKGHSTLDYARWDTVEDDSSDEDDDQDSDDSDDSRPQYRFRVRTVGVRPVK</sequence>
<dbReference type="EMBL" id="CACVBM020001055">
    <property type="protein sequence ID" value="CAA7027402.1"/>
    <property type="molecule type" value="Genomic_DNA"/>
</dbReference>
<accession>A0A6D2IL72</accession>
<comment type="caution">
    <text evidence="2">The sequence shown here is derived from an EMBL/GenBank/DDBJ whole genome shotgun (WGS) entry which is preliminary data.</text>
</comment>
<dbReference type="Proteomes" id="UP000467841">
    <property type="component" value="Unassembled WGS sequence"/>
</dbReference>
<dbReference type="OrthoDB" id="2942533at2759"/>
<keyword evidence="3" id="KW-1185">Reference proteome</keyword>
<gene>
    <name evidence="2" type="ORF">MERR_LOCUS14637</name>
</gene>
<dbReference type="Gene3D" id="1.25.40.10">
    <property type="entry name" value="Tetratricopeptide repeat domain"/>
    <property type="match status" value="1"/>
</dbReference>
<feature type="compositionally biased region" description="Acidic residues" evidence="1">
    <location>
        <begin position="137"/>
        <end position="152"/>
    </location>
</feature>
<dbReference type="SUPFAM" id="SSF48452">
    <property type="entry name" value="TPR-like"/>
    <property type="match status" value="1"/>
</dbReference>
<protein>
    <submittedName>
        <fullName evidence="2">Uncharacterized protein</fullName>
    </submittedName>
</protein>
<dbReference type="AlphaFoldDB" id="A0A6D2IL72"/>
<dbReference type="PANTHER" id="PTHR47541:SF1">
    <property type="entry name" value="TETRATRICOPEPTIDE REPEAT (TPR)-LIKE SUPERFAMILY PROTEIN"/>
    <property type="match status" value="1"/>
</dbReference>
<dbReference type="PANTHER" id="PTHR47541">
    <property type="entry name" value="TETRATRICOPEPTIDE REPEAT (TPR)-LIKE SUPERFAMILY PROTEIN"/>
    <property type="match status" value="1"/>
</dbReference>
<reference evidence="2" key="1">
    <citation type="submission" date="2020-01" db="EMBL/GenBank/DDBJ databases">
        <authorList>
            <person name="Mishra B."/>
        </authorList>
    </citation>
    <scope>NUCLEOTIDE SEQUENCE [LARGE SCALE GENOMIC DNA]</scope>
</reference>
<evidence type="ECO:0000313" key="3">
    <source>
        <dbReference type="Proteomes" id="UP000467841"/>
    </source>
</evidence>
<feature type="region of interest" description="Disordered" evidence="1">
    <location>
        <begin position="136"/>
        <end position="257"/>
    </location>
</feature>
<feature type="compositionally biased region" description="Basic and acidic residues" evidence="1">
    <location>
        <begin position="153"/>
        <end position="163"/>
    </location>
</feature>
<name>A0A6D2IL72_9BRAS</name>
<proteinExistence type="predicted"/>
<dbReference type="InterPro" id="IPR011990">
    <property type="entry name" value="TPR-like_helical_dom_sf"/>
</dbReference>
<evidence type="ECO:0000313" key="2">
    <source>
        <dbReference type="EMBL" id="CAA7027402.1"/>
    </source>
</evidence>
<feature type="compositionally biased region" description="Acidic residues" evidence="1">
    <location>
        <begin position="221"/>
        <end position="238"/>
    </location>
</feature>
<feature type="compositionally biased region" description="Basic and acidic residues" evidence="1">
    <location>
        <begin position="180"/>
        <end position="193"/>
    </location>
</feature>
<dbReference type="InterPro" id="IPR019734">
    <property type="entry name" value="TPR_rpt"/>
</dbReference>
<evidence type="ECO:0000256" key="1">
    <source>
        <dbReference type="SAM" id="MobiDB-lite"/>
    </source>
</evidence>
<dbReference type="SMART" id="SM00028">
    <property type="entry name" value="TPR"/>
    <property type="match status" value="3"/>
</dbReference>
<dbReference type="Pfam" id="PF12895">
    <property type="entry name" value="ANAPC3"/>
    <property type="match status" value="1"/>
</dbReference>